<feature type="domain" description="Tyrosine-protein phosphatase" evidence="2">
    <location>
        <begin position="341"/>
        <end position="609"/>
    </location>
</feature>
<feature type="domain" description="Tyrosine-protein phosphatase" evidence="2">
    <location>
        <begin position="1"/>
        <end position="278"/>
    </location>
</feature>
<dbReference type="WBParaSite" id="PTRK_0000979300.1">
    <property type="protein sequence ID" value="PTRK_0000979300.1"/>
    <property type="gene ID" value="PTRK_0000979300"/>
</dbReference>
<reference evidence="4" key="1">
    <citation type="submission" date="2017-02" db="UniProtKB">
        <authorList>
            <consortium name="WormBaseParasite"/>
        </authorList>
    </citation>
    <scope>IDENTIFICATION</scope>
</reference>
<evidence type="ECO:0000313" key="4">
    <source>
        <dbReference type="WBParaSite" id="PTRK_0000979300.1"/>
    </source>
</evidence>
<name>A0A0N4ZMM6_PARTI</name>
<keyword evidence="3" id="KW-1185">Reference proteome</keyword>
<dbReference type="InterPro" id="IPR000242">
    <property type="entry name" value="PTP_cat"/>
</dbReference>
<organism evidence="3 4">
    <name type="scientific">Parastrongyloides trichosuri</name>
    <name type="common">Possum-specific nematode worm</name>
    <dbReference type="NCBI Taxonomy" id="131310"/>
    <lineage>
        <taxon>Eukaryota</taxon>
        <taxon>Metazoa</taxon>
        <taxon>Ecdysozoa</taxon>
        <taxon>Nematoda</taxon>
        <taxon>Chromadorea</taxon>
        <taxon>Rhabditida</taxon>
        <taxon>Tylenchina</taxon>
        <taxon>Panagrolaimomorpha</taxon>
        <taxon>Strongyloidoidea</taxon>
        <taxon>Strongyloididae</taxon>
        <taxon>Parastrongyloides</taxon>
    </lineage>
</organism>
<dbReference type="PANTHER" id="PTHR23219">
    <property type="entry name" value="TYROSINE-PROTEIN PHOSPHATASE C15H7.3-RELATED"/>
    <property type="match status" value="1"/>
</dbReference>
<sequence length="641" mass="75633">MEFDKYKKEGDKSSKNWIFNNSIGFVNPIYEEKKPRNFHDVGWPLPTSRRYHISENPHKCDIDLFWKQVFRRKIKVIINFSFTIPFEEDSQYNSFWLFDSNNLTDYKLEKITKENEIELGIYCIECKLCSLITNKSRNIKVFYVDEWDINSVPPSYIYITKLYDIICNNAKEDSVLFHTSYLPDSRISSMIAFVYIIESMVNDDKINDPLQIIRISKEYLHCGPLDKNDIALIIYNIFEYFSNIKIINNSRSMRKFRNIFINYTVNQPEQVIPVKSEYKNIFSYGLNLSKEKIRILHDITKKIALYNDDELQFMCSNFYNVLYFQNKEELGDEVNYKNVVRYENIPCLNSNPIYNIKDKKLYSDKLIDIFLHGNEFIYKTNQNKERNMIICQSPSQDTIKNFIEMLYERNVCALVIMIEEGVLKNNFPNLVPANSKNINDTIFDYLPDSGNVTYGEYKITKTGLSISLNEILNYSEYSLTKENDPDSKIVNFKAFKFISDINKKSMFLLFVILVHFFLDIISQINSYKLLYTGMIAECGDCNSRHIVIHDHSGVSTSSVMALIIFMIDNISSRNLFNPITSLIILRQRRYMAILYDYQFLFVILFIFEYYFDSSSSKKIPEIENTKQNLIDEIINCQNNIE</sequence>
<dbReference type="Pfam" id="PF00102">
    <property type="entry name" value="Y_phosphatase"/>
    <property type="match status" value="2"/>
</dbReference>
<dbReference type="SUPFAM" id="SSF52799">
    <property type="entry name" value="(Phosphotyrosine protein) phosphatases II"/>
    <property type="match status" value="2"/>
</dbReference>
<evidence type="ECO:0000256" key="1">
    <source>
        <dbReference type="SAM" id="Phobius"/>
    </source>
</evidence>
<dbReference type="PROSITE" id="PS50055">
    <property type="entry name" value="TYR_PHOSPHATASE_PTP"/>
    <property type="match status" value="2"/>
</dbReference>
<dbReference type="PANTHER" id="PTHR23219:SF13">
    <property type="entry name" value="TYROSINE-PROTEIN PHOSPHATASE DOMAIN-CONTAINING PROTEIN"/>
    <property type="match status" value="1"/>
</dbReference>
<dbReference type="Proteomes" id="UP000038045">
    <property type="component" value="Unplaced"/>
</dbReference>
<feature type="transmembrane region" description="Helical" evidence="1">
    <location>
        <begin position="506"/>
        <end position="524"/>
    </location>
</feature>
<dbReference type="STRING" id="131310.A0A0N4ZMM6"/>
<protein>
    <submittedName>
        <fullName evidence="4">Tyrosine-protein phosphatase domain-containing protein</fullName>
    </submittedName>
</protein>
<dbReference type="InterPro" id="IPR029021">
    <property type="entry name" value="Prot-tyrosine_phosphatase-like"/>
</dbReference>
<dbReference type="Gene3D" id="3.90.190.10">
    <property type="entry name" value="Protein tyrosine phosphatase superfamily"/>
    <property type="match status" value="2"/>
</dbReference>
<accession>A0A0N4ZMM6</accession>
<keyword evidence="1" id="KW-0472">Membrane</keyword>
<dbReference type="SMART" id="SM00194">
    <property type="entry name" value="PTPc"/>
    <property type="match status" value="1"/>
</dbReference>
<evidence type="ECO:0000313" key="3">
    <source>
        <dbReference type="Proteomes" id="UP000038045"/>
    </source>
</evidence>
<keyword evidence="1" id="KW-0812">Transmembrane</keyword>
<keyword evidence="1" id="KW-1133">Transmembrane helix</keyword>
<feature type="transmembrane region" description="Helical" evidence="1">
    <location>
        <begin position="592"/>
        <end position="611"/>
    </location>
</feature>
<dbReference type="GO" id="GO:0004725">
    <property type="term" value="F:protein tyrosine phosphatase activity"/>
    <property type="evidence" value="ECO:0007669"/>
    <property type="project" value="InterPro"/>
</dbReference>
<proteinExistence type="predicted"/>
<dbReference type="AlphaFoldDB" id="A0A0N4ZMM6"/>
<evidence type="ECO:0000259" key="2">
    <source>
        <dbReference type="PROSITE" id="PS50055"/>
    </source>
</evidence>